<evidence type="ECO:0000313" key="2">
    <source>
        <dbReference type="EMBL" id="CBY43473.1"/>
    </source>
</evidence>
<name>E4Z6Z5_OIKDI</name>
<feature type="compositionally biased region" description="Low complexity" evidence="1">
    <location>
        <begin position="60"/>
        <end position="76"/>
    </location>
</feature>
<evidence type="ECO:0000256" key="1">
    <source>
        <dbReference type="SAM" id="MobiDB-lite"/>
    </source>
</evidence>
<gene>
    <name evidence="2" type="ORF">GSOID_T00028074001</name>
</gene>
<feature type="compositionally biased region" description="Low complexity" evidence="1">
    <location>
        <begin position="30"/>
        <end position="39"/>
    </location>
</feature>
<dbReference type="EMBL" id="FN658275">
    <property type="protein sequence ID" value="CBY43473.1"/>
    <property type="molecule type" value="Genomic_DNA"/>
</dbReference>
<dbReference type="AlphaFoldDB" id="E4Z6Z5"/>
<reference evidence="2" key="1">
    <citation type="journal article" date="2010" name="Science">
        <title>Plasticity of animal genome architecture unmasked by rapid evolution of a pelagic tunicate.</title>
        <authorList>
            <person name="Denoeud F."/>
            <person name="Henriet S."/>
            <person name="Mungpakdee S."/>
            <person name="Aury J.M."/>
            <person name="Da Silva C."/>
            <person name="Brinkmann H."/>
            <person name="Mikhaleva J."/>
            <person name="Olsen L.C."/>
            <person name="Jubin C."/>
            <person name="Canestro C."/>
            <person name="Bouquet J.M."/>
            <person name="Danks G."/>
            <person name="Poulain J."/>
            <person name="Campsteijn C."/>
            <person name="Adamski M."/>
            <person name="Cross I."/>
            <person name="Yadetie F."/>
            <person name="Muffato M."/>
            <person name="Louis A."/>
            <person name="Butcher S."/>
            <person name="Tsagkogeorga G."/>
            <person name="Konrad A."/>
            <person name="Singh S."/>
            <person name="Jensen M.F."/>
            <person name="Cong E.H."/>
            <person name="Eikeseth-Otteraa H."/>
            <person name="Noel B."/>
            <person name="Anthouard V."/>
            <person name="Porcel B.M."/>
            <person name="Kachouri-Lafond R."/>
            <person name="Nishino A."/>
            <person name="Ugolini M."/>
            <person name="Chourrout P."/>
            <person name="Nishida H."/>
            <person name="Aasland R."/>
            <person name="Huzurbazar S."/>
            <person name="Westhof E."/>
            <person name="Delsuc F."/>
            <person name="Lehrach H."/>
            <person name="Reinhardt R."/>
            <person name="Weissenbach J."/>
            <person name="Roy S.W."/>
            <person name="Artiguenave F."/>
            <person name="Postlethwait J.H."/>
            <person name="Manak J.R."/>
            <person name="Thompson E.M."/>
            <person name="Jaillon O."/>
            <person name="Du Pasquier L."/>
            <person name="Boudinot P."/>
            <person name="Liberles D.A."/>
            <person name="Volff J.N."/>
            <person name="Philippe H."/>
            <person name="Lenhard B."/>
            <person name="Roest Crollius H."/>
            <person name="Wincker P."/>
            <person name="Chourrout D."/>
        </authorList>
    </citation>
    <scope>NUCLEOTIDE SEQUENCE [LARGE SCALE GENOMIC DNA]</scope>
</reference>
<protein>
    <submittedName>
        <fullName evidence="2">Uncharacterized protein</fullName>
    </submittedName>
</protein>
<organism evidence="2">
    <name type="scientific">Oikopleura dioica</name>
    <name type="common">Tunicate</name>
    <dbReference type="NCBI Taxonomy" id="34765"/>
    <lineage>
        <taxon>Eukaryota</taxon>
        <taxon>Metazoa</taxon>
        <taxon>Chordata</taxon>
        <taxon>Tunicata</taxon>
        <taxon>Appendicularia</taxon>
        <taxon>Copelata</taxon>
        <taxon>Oikopleuridae</taxon>
        <taxon>Oikopleura</taxon>
    </lineage>
</organism>
<dbReference type="Proteomes" id="UP000011014">
    <property type="component" value="Unassembled WGS sequence"/>
</dbReference>
<accession>E4Z6Z5</accession>
<proteinExistence type="predicted"/>
<sequence>MRRAQYFLLGCPQLPESPPQEEEINIEKCSPVQQQPPSKSLKKQRESSSKSWKSFPPRSPLLRTRSRSPLATSSLPESTLRSIRLKCQGDGHSKRRTRTLPPQPNYAAIPQNRAQMYELFLEHVRRGHFAVSVLTNEGREFRTSGKGNYLLGGKKK</sequence>
<feature type="region of interest" description="Disordered" evidence="1">
    <location>
        <begin position="1"/>
        <end position="79"/>
    </location>
</feature>